<feature type="compositionally biased region" description="Basic and acidic residues" evidence="1">
    <location>
        <begin position="306"/>
        <end position="318"/>
    </location>
</feature>
<feature type="compositionally biased region" description="Basic residues" evidence="1">
    <location>
        <begin position="445"/>
        <end position="454"/>
    </location>
</feature>
<feature type="compositionally biased region" description="Basic and acidic residues" evidence="1">
    <location>
        <begin position="265"/>
        <end position="283"/>
    </location>
</feature>
<feature type="compositionally biased region" description="Basic and acidic residues" evidence="1">
    <location>
        <begin position="405"/>
        <end position="427"/>
    </location>
</feature>
<accession>A0A7J0EKH4</accession>
<name>A0A7J0EKH4_9ERIC</name>
<evidence type="ECO:0000313" key="2">
    <source>
        <dbReference type="EMBL" id="GFY86419.1"/>
    </source>
</evidence>
<organism evidence="2 3">
    <name type="scientific">Actinidia rufa</name>
    <dbReference type="NCBI Taxonomy" id="165716"/>
    <lineage>
        <taxon>Eukaryota</taxon>
        <taxon>Viridiplantae</taxon>
        <taxon>Streptophyta</taxon>
        <taxon>Embryophyta</taxon>
        <taxon>Tracheophyta</taxon>
        <taxon>Spermatophyta</taxon>
        <taxon>Magnoliopsida</taxon>
        <taxon>eudicotyledons</taxon>
        <taxon>Gunneridae</taxon>
        <taxon>Pentapetalae</taxon>
        <taxon>asterids</taxon>
        <taxon>Ericales</taxon>
        <taxon>Actinidiaceae</taxon>
        <taxon>Actinidia</taxon>
    </lineage>
</organism>
<feature type="region of interest" description="Disordered" evidence="1">
    <location>
        <begin position="405"/>
        <end position="454"/>
    </location>
</feature>
<feature type="region of interest" description="Disordered" evidence="1">
    <location>
        <begin position="255"/>
        <end position="286"/>
    </location>
</feature>
<protein>
    <submittedName>
        <fullName evidence="2">Uncharacterized protein</fullName>
    </submittedName>
</protein>
<reference evidence="2 3" key="1">
    <citation type="submission" date="2019-07" db="EMBL/GenBank/DDBJ databases">
        <title>De Novo Assembly of kiwifruit Actinidia rufa.</title>
        <authorList>
            <person name="Sugita-Konishi S."/>
            <person name="Sato K."/>
            <person name="Mori E."/>
            <person name="Abe Y."/>
            <person name="Kisaki G."/>
            <person name="Hamano K."/>
            <person name="Suezawa K."/>
            <person name="Otani M."/>
            <person name="Fukuda T."/>
            <person name="Manabe T."/>
            <person name="Gomi K."/>
            <person name="Tabuchi M."/>
            <person name="Akimitsu K."/>
            <person name="Kataoka I."/>
        </authorList>
    </citation>
    <scope>NUCLEOTIDE SEQUENCE [LARGE SCALE GENOMIC DNA]</scope>
    <source>
        <strain evidence="3">cv. Fuchu</strain>
    </source>
</reference>
<proteinExistence type="predicted"/>
<dbReference type="EMBL" id="BJWL01000005">
    <property type="protein sequence ID" value="GFY86419.1"/>
    <property type="molecule type" value="Genomic_DNA"/>
</dbReference>
<feature type="region of interest" description="Disordered" evidence="1">
    <location>
        <begin position="299"/>
        <end position="335"/>
    </location>
</feature>
<dbReference type="Proteomes" id="UP000585474">
    <property type="component" value="Unassembled WGS sequence"/>
</dbReference>
<dbReference type="OrthoDB" id="685909at2759"/>
<evidence type="ECO:0000256" key="1">
    <source>
        <dbReference type="SAM" id="MobiDB-lite"/>
    </source>
</evidence>
<comment type="caution">
    <text evidence="2">The sequence shown here is derived from an EMBL/GenBank/DDBJ whole genome shotgun (WGS) entry which is preliminary data.</text>
</comment>
<keyword evidence="3" id="KW-1185">Reference proteome</keyword>
<gene>
    <name evidence="2" type="ORF">Acr_05g0000580</name>
</gene>
<sequence length="505" mass="55906">MSHKINLGEGEFGQSLPSWMSDHLRGKSYIDEANRSPLLTTKQTAHPEMDTSSLTKETNVMSQTDLTSLGRNTPFPLGFNLGSREKARQFCLLARARCLCSLSPLPDSGWYYFKVRPEKNLLRGSPSNVKGWKKRFFFASGDEWEFFPSMPAVNIRKKLQCAAIPDRGFGLQDLQKHFAVGCMEISTSGGDNITSGDEGEFQGDFQYDSSRDDSVEYLGAIKGDIERIARKAFPDTLDMTLLRWLGEKVQDPFSNLFPKGSDSSSDSRSKSLLDSELPPELRSDSTTLELAIPQPPLKKVVIQGKRPRESDYAAKKGELGSSKCKKAMPPPPPKSAHVARKVLGEAIPPADKEKARQFSSEDLVTKSFHALGQVPWRRESRNRRFPCIDRILVEINQAKCSASPKGEEETVLRHRSTDEYPDSDSRRANILPHIRGNGGSAARGGRGRGKGRGGLRLRQSMEGWGRGGFELAGFGLVLDLGSRSPLDCHIGSNVSFSIKKIGWSL</sequence>
<evidence type="ECO:0000313" key="3">
    <source>
        <dbReference type="Proteomes" id="UP000585474"/>
    </source>
</evidence>
<dbReference type="AlphaFoldDB" id="A0A7J0EKH4"/>